<feature type="domain" description="Sulfotransferase" evidence="5">
    <location>
        <begin position="569"/>
        <end position="837"/>
    </location>
</feature>
<evidence type="ECO:0000256" key="1">
    <source>
        <dbReference type="ARBA" id="ARBA00005771"/>
    </source>
</evidence>
<gene>
    <name evidence="6" type="ORF">HPB51_001741</name>
</gene>
<reference evidence="6" key="1">
    <citation type="journal article" date="2020" name="Cell">
        <title>Large-Scale Comparative Analyses of Tick Genomes Elucidate Their Genetic Diversity and Vector Capacities.</title>
        <authorList>
            <consortium name="Tick Genome and Microbiome Consortium (TIGMIC)"/>
            <person name="Jia N."/>
            <person name="Wang J."/>
            <person name="Shi W."/>
            <person name="Du L."/>
            <person name="Sun Y."/>
            <person name="Zhan W."/>
            <person name="Jiang J.F."/>
            <person name="Wang Q."/>
            <person name="Zhang B."/>
            <person name="Ji P."/>
            <person name="Bell-Sakyi L."/>
            <person name="Cui X.M."/>
            <person name="Yuan T.T."/>
            <person name="Jiang B.G."/>
            <person name="Yang W.F."/>
            <person name="Lam T.T."/>
            <person name="Chang Q.C."/>
            <person name="Ding S.J."/>
            <person name="Wang X.J."/>
            <person name="Zhu J.G."/>
            <person name="Ruan X.D."/>
            <person name="Zhao L."/>
            <person name="Wei J.T."/>
            <person name="Ye R.Z."/>
            <person name="Que T.C."/>
            <person name="Du C.H."/>
            <person name="Zhou Y.H."/>
            <person name="Cheng J.X."/>
            <person name="Dai P.F."/>
            <person name="Guo W.B."/>
            <person name="Han X.H."/>
            <person name="Huang E.J."/>
            <person name="Li L.F."/>
            <person name="Wei W."/>
            <person name="Gao Y.C."/>
            <person name="Liu J.Z."/>
            <person name="Shao H.Z."/>
            <person name="Wang X."/>
            <person name="Wang C.C."/>
            <person name="Yang T.C."/>
            <person name="Huo Q.B."/>
            <person name="Li W."/>
            <person name="Chen H.Y."/>
            <person name="Chen S.E."/>
            <person name="Zhou L.G."/>
            <person name="Ni X.B."/>
            <person name="Tian J.H."/>
            <person name="Sheng Y."/>
            <person name="Liu T."/>
            <person name="Pan Y.S."/>
            <person name="Xia L.Y."/>
            <person name="Li J."/>
            <person name="Zhao F."/>
            <person name="Cao W.C."/>
        </authorList>
    </citation>
    <scope>NUCLEOTIDE SEQUENCE</scope>
    <source>
        <strain evidence="6">Rmic-2018</strain>
    </source>
</reference>
<dbReference type="PANTHER" id="PTHR11783">
    <property type="entry name" value="SULFOTRANSFERASE SULT"/>
    <property type="match status" value="1"/>
</dbReference>
<dbReference type="GO" id="GO:0008146">
    <property type="term" value="F:sulfotransferase activity"/>
    <property type="evidence" value="ECO:0007669"/>
    <property type="project" value="InterPro"/>
</dbReference>
<dbReference type="InterPro" id="IPR000863">
    <property type="entry name" value="Sulfotransferase_dom"/>
</dbReference>
<dbReference type="Proteomes" id="UP000821866">
    <property type="component" value="Chromosome 7"/>
</dbReference>
<dbReference type="Gene3D" id="3.40.50.300">
    <property type="entry name" value="P-loop containing nucleotide triphosphate hydrolases"/>
    <property type="match status" value="1"/>
</dbReference>
<feature type="region of interest" description="Disordered" evidence="3">
    <location>
        <begin position="71"/>
        <end position="99"/>
    </location>
</feature>
<proteinExistence type="inferred from homology"/>
<sequence>MVVCLYSKSFTLKAFTLLVCFAVSYQKEANIVFEEVDVDVNARFRVVVLTDDSRQKNEISPELRSAQVHGRFKRADEEDGGGVEEHHGTIGHDEAGGHTGHREFSIQETPVVVTYESDAAETGVPEMAVTYEMDSDIAEGSGVGGVGGGDSGVTSINHGSRRYLTPTSGSGGNVRPGRIVYRGGGLRPGYGTIGTYLGTGSHLAYGLQPALATSGLALQGSPAMGIYGSKLGLGGTRLGMGGSGVSLSGTGAGSGLGYDSQQRLGYGIMQQRTPALSTMGTRFMGSPVLYTGGARAVGYGGGLGLSPMYKGGYRLSGGQLGTMALRNGYGGALSSARLAMPTVGGYGIRNGMRLSGVSGLGGLRSVGGGSTGLGNGGSFGSGLKGGSLGISGSGNSGGLGLGIKGGSGGGIGSGLSGGSMGLGGGTGGLGLKGSGLSAKGGGIGMGGGSGIGLKGGSGFGFKGGPSVTGGIKGGSLGASGASGLGGAASGSLGVKEGGGIGGGLAAGTSEGLGAKGGGLGVSGTSGGVKASSDVPKSNKPCLQYYKGVPLPGFFPRECIESACKYKPTKDDLYIVTYVKCGTTWTQHVVYLIQTGGVPPSNAEEFYRASPYIEAFGAECVEWMKKPGALKTHLPVQLLEYSPEAKYLVVARNPRDVIVSLQYHWLSFVGYHYNGTFDDAFEHFMNDEIDCGNFFTFYKDWYERSRDPNVLFVVYEDLKRNPEELILKIARFMGEEYEANLLKDGHKRLHDVIKYSCVEEMKKYTNDIIQEFFRGSFDFQGPEYEGFRQFHHGIHSAGLEAANNINYVRKGIVGDWKNHFTQEQLKRLNEKFKKETEGSDIAELWPEMNFLE</sequence>
<feature type="compositionally biased region" description="Basic and acidic residues" evidence="3">
    <location>
        <begin position="83"/>
        <end position="99"/>
    </location>
</feature>
<dbReference type="AlphaFoldDB" id="A0A9J6DEP0"/>
<evidence type="ECO:0000256" key="2">
    <source>
        <dbReference type="ARBA" id="ARBA00022679"/>
    </source>
</evidence>
<comment type="caution">
    <text evidence="6">The sequence shown here is derived from an EMBL/GenBank/DDBJ whole genome shotgun (WGS) entry which is preliminary data.</text>
</comment>
<feature type="signal peptide" evidence="4">
    <location>
        <begin position="1"/>
        <end position="26"/>
    </location>
</feature>
<dbReference type="Pfam" id="PF00685">
    <property type="entry name" value="Sulfotransfer_1"/>
    <property type="match status" value="1"/>
</dbReference>
<dbReference type="VEuPathDB" id="VectorBase:LOC119173786"/>
<evidence type="ECO:0000313" key="7">
    <source>
        <dbReference type="Proteomes" id="UP000821866"/>
    </source>
</evidence>
<organism evidence="6 7">
    <name type="scientific">Rhipicephalus microplus</name>
    <name type="common">Cattle tick</name>
    <name type="synonym">Boophilus microplus</name>
    <dbReference type="NCBI Taxonomy" id="6941"/>
    <lineage>
        <taxon>Eukaryota</taxon>
        <taxon>Metazoa</taxon>
        <taxon>Ecdysozoa</taxon>
        <taxon>Arthropoda</taxon>
        <taxon>Chelicerata</taxon>
        <taxon>Arachnida</taxon>
        <taxon>Acari</taxon>
        <taxon>Parasitiformes</taxon>
        <taxon>Ixodida</taxon>
        <taxon>Ixodoidea</taxon>
        <taxon>Ixodidae</taxon>
        <taxon>Rhipicephalinae</taxon>
        <taxon>Rhipicephalus</taxon>
        <taxon>Boophilus</taxon>
    </lineage>
</organism>
<evidence type="ECO:0000313" key="6">
    <source>
        <dbReference type="EMBL" id="KAH8020443.1"/>
    </source>
</evidence>
<evidence type="ECO:0000256" key="3">
    <source>
        <dbReference type="SAM" id="MobiDB-lite"/>
    </source>
</evidence>
<keyword evidence="4" id="KW-0732">Signal</keyword>
<name>A0A9J6DEP0_RHIMP</name>
<keyword evidence="7" id="KW-1185">Reference proteome</keyword>
<evidence type="ECO:0000256" key="4">
    <source>
        <dbReference type="SAM" id="SignalP"/>
    </source>
</evidence>
<dbReference type="SUPFAM" id="SSF52540">
    <property type="entry name" value="P-loop containing nucleoside triphosphate hydrolases"/>
    <property type="match status" value="1"/>
</dbReference>
<comment type="similarity">
    <text evidence="1">Belongs to the sulfotransferase 1 family.</text>
</comment>
<dbReference type="VEuPathDB" id="VectorBase:LOC119174311"/>
<reference evidence="6" key="2">
    <citation type="submission" date="2021-09" db="EMBL/GenBank/DDBJ databases">
        <authorList>
            <person name="Jia N."/>
            <person name="Wang J."/>
            <person name="Shi W."/>
            <person name="Du L."/>
            <person name="Sun Y."/>
            <person name="Zhan W."/>
            <person name="Jiang J."/>
            <person name="Wang Q."/>
            <person name="Zhang B."/>
            <person name="Ji P."/>
            <person name="Sakyi L.B."/>
            <person name="Cui X."/>
            <person name="Yuan T."/>
            <person name="Jiang B."/>
            <person name="Yang W."/>
            <person name="Lam T.T.-Y."/>
            <person name="Chang Q."/>
            <person name="Ding S."/>
            <person name="Wang X."/>
            <person name="Zhu J."/>
            <person name="Ruan X."/>
            <person name="Zhao L."/>
            <person name="Wei J."/>
            <person name="Que T."/>
            <person name="Du C."/>
            <person name="Cheng J."/>
            <person name="Dai P."/>
            <person name="Han X."/>
            <person name="Huang E."/>
            <person name="Gao Y."/>
            <person name="Liu J."/>
            <person name="Shao H."/>
            <person name="Ye R."/>
            <person name="Li L."/>
            <person name="Wei W."/>
            <person name="Wang X."/>
            <person name="Wang C."/>
            <person name="Huo Q."/>
            <person name="Li W."/>
            <person name="Guo W."/>
            <person name="Chen H."/>
            <person name="Chen S."/>
            <person name="Zhou L."/>
            <person name="Zhou L."/>
            <person name="Ni X."/>
            <person name="Tian J."/>
            <person name="Zhou Y."/>
            <person name="Sheng Y."/>
            <person name="Liu T."/>
            <person name="Pan Y."/>
            <person name="Xia L."/>
            <person name="Li J."/>
            <person name="Zhao F."/>
            <person name="Cao W."/>
        </authorList>
    </citation>
    <scope>NUCLEOTIDE SEQUENCE</scope>
    <source>
        <strain evidence="6">Rmic-2018</strain>
        <tissue evidence="6">Larvae</tissue>
    </source>
</reference>
<dbReference type="EMBL" id="JABSTU010000009">
    <property type="protein sequence ID" value="KAH8020443.1"/>
    <property type="molecule type" value="Genomic_DNA"/>
</dbReference>
<evidence type="ECO:0000259" key="5">
    <source>
        <dbReference type="Pfam" id="PF00685"/>
    </source>
</evidence>
<feature type="chain" id="PRO_5039895258" description="Sulfotransferase domain-containing protein" evidence="4">
    <location>
        <begin position="27"/>
        <end position="851"/>
    </location>
</feature>
<dbReference type="InterPro" id="IPR027417">
    <property type="entry name" value="P-loop_NTPase"/>
</dbReference>
<accession>A0A9J6DEP0</accession>
<keyword evidence="2" id="KW-0808">Transferase</keyword>
<protein>
    <recommendedName>
        <fullName evidence="5">Sulfotransferase domain-containing protein</fullName>
    </recommendedName>
</protein>